<keyword evidence="1" id="KW-0812">Transmembrane</keyword>
<comment type="caution">
    <text evidence="3">The sequence shown here is derived from an EMBL/GenBank/DDBJ whole genome shotgun (WGS) entry which is preliminary data.</text>
</comment>
<keyword evidence="2" id="KW-0732">Signal</keyword>
<name>A0A8S2MFQ8_9BILA</name>
<keyword evidence="1" id="KW-0472">Membrane</keyword>
<dbReference type="AlphaFoldDB" id="A0A8S2MFQ8"/>
<proteinExistence type="predicted"/>
<evidence type="ECO:0000313" key="3">
    <source>
        <dbReference type="EMBL" id="CAF3955089.1"/>
    </source>
</evidence>
<dbReference type="EMBL" id="CAJOBI010003066">
    <property type="protein sequence ID" value="CAF3955089.1"/>
    <property type="molecule type" value="Genomic_DNA"/>
</dbReference>
<feature type="transmembrane region" description="Helical" evidence="1">
    <location>
        <begin position="95"/>
        <end position="114"/>
    </location>
</feature>
<sequence>MKRTRMSLPMNLLIFFSWFSYGAVLTQAFNCYECWSVMVPGCGEPFKSDAAGVTVKSATSNQSCIALRETHVDGNEGIARAVVDLTECTFGSVQLVLLNIFIWYAWFTILLGIASSELIKINIQLDAASRVKRTEVSILKHHSYSKEQGSILDIVIKAMHLIRLTSFTQTGGFI</sequence>
<keyword evidence="1" id="KW-1133">Transmembrane helix</keyword>
<evidence type="ECO:0000256" key="2">
    <source>
        <dbReference type="SAM" id="SignalP"/>
    </source>
</evidence>
<feature type="chain" id="PRO_5035726027" evidence="2">
    <location>
        <begin position="29"/>
        <end position="174"/>
    </location>
</feature>
<dbReference type="Proteomes" id="UP000676336">
    <property type="component" value="Unassembled WGS sequence"/>
</dbReference>
<feature type="signal peptide" evidence="2">
    <location>
        <begin position="1"/>
        <end position="28"/>
    </location>
</feature>
<accession>A0A8S2MFQ8</accession>
<organism evidence="3 4">
    <name type="scientific">Rotaria magnacalcarata</name>
    <dbReference type="NCBI Taxonomy" id="392030"/>
    <lineage>
        <taxon>Eukaryota</taxon>
        <taxon>Metazoa</taxon>
        <taxon>Spiralia</taxon>
        <taxon>Gnathifera</taxon>
        <taxon>Rotifera</taxon>
        <taxon>Eurotatoria</taxon>
        <taxon>Bdelloidea</taxon>
        <taxon>Philodinida</taxon>
        <taxon>Philodinidae</taxon>
        <taxon>Rotaria</taxon>
    </lineage>
</organism>
<gene>
    <name evidence="3" type="ORF">SMN809_LOCUS9469</name>
</gene>
<evidence type="ECO:0000256" key="1">
    <source>
        <dbReference type="SAM" id="Phobius"/>
    </source>
</evidence>
<reference evidence="3" key="1">
    <citation type="submission" date="2021-02" db="EMBL/GenBank/DDBJ databases">
        <authorList>
            <person name="Nowell W R."/>
        </authorList>
    </citation>
    <scope>NUCLEOTIDE SEQUENCE</scope>
</reference>
<evidence type="ECO:0000313" key="4">
    <source>
        <dbReference type="Proteomes" id="UP000676336"/>
    </source>
</evidence>
<protein>
    <submittedName>
        <fullName evidence="3">Uncharacterized protein</fullName>
    </submittedName>
</protein>